<dbReference type="OrthoDB" id="8163598at2"/>
<dbReference type="RefSeq" id="WP_092559553.1">
    <property type="nucleotide sequence ID" value="NZ_FOYZ01000003.1"/>
</dbReference>
<organism evidence="1 2">
    <name type="scientific">Anaeromicropila populeti</name>
    <dbReference type="NCBI Taxonomy" id="37658"/>
    <lineage>
        <taxon>Bacteria</taxon>
        <taxon>Bacillati</taxon>
        <taxon>Bacillota</taxon>
        <taxon>Clostridia</taxon>
        <taxon>Lachnospirales</taxon>
        <taxon>Lachnospiraceae</taxon>
        <taxon>Anaeromicropila</taxon>
    </lineage>
</organism>
<keyword evidence="2" id="KW-1185">Reference proteome</keyword>
<evidence type="ECO:0000313" key="2">
    <source>
        <dbReference type="Proteomes" id="UP000199659"/>
    </source>
</evidence>
<reference evidence="1 2" key="1">
    <citation type="submission" date="2016-10" db="EMBL/GenBank/DDBJ databases">
        <authorList>
            <person name="de Groot N.N."/>
        </authorList>
    </citation>
    <scope>NUCLEOTIDE SEQUENCE [LARGE SCALE GENOMIC DNA]</scope>
    <source>
        <strain evidence="1 2">743A</strain>
    </source>
</reference>
<evidence type="ECO:0008006" key="3">
    <source>
        <dbReference type="Google" id="ProtNLM"/>
    </source>
</evidence>
<dbReference type="InterPro" id="IPR036265">
    <property type="entry name" value="HIT-like_sf"/>
</dbReference>
<accession>A0A1I6INI8</accession>
<dbReference type="SUPFAM" id="SSF54197">
    <property type="entry name" value="HIT-like"/>
    <property type="match status" value="1"/>
</dbReference>
<gene>
    <name evidence="1" type="ORF">SAMN05661086_00946</name>
</gene>
<evidence type="ECO:0000313" key="1">
    <source>
        <dbReference type="EMBL" id="SFR68293.1"/>
    </source>
</evidence>
<sequence>MTNEIIFDGGDMAGKSTIIKFLREFGFNIKDREPEFICKYMLTSYSQEDRVEKLKINFKTKLDGRLIIFIYNDDEAIINKRIKERKLDGTLSKFDDDAVMYNKMYRDTGENILKDNTIKNFYLYNTSGKFLFDNIINMIQIFTEYGIRTDKLIYTTSEDVNFEEIKANKILFETLVSGINLDKNKALKDAVKLVMRNEEFAKIPLVYNTISYYENMVIKYKYFIDYDFVDTIKNDITDFELNQLCPCRFCSQFVNESSELNEAGNVIIKKYKNFVLGVGIGQICDRYLILTPIRHISSFSMINTEEQEELKKIMNDLIKFNQSKFNSKTAFVEHGANFINNFSKTIEHAHLHVISTTFELDDFTLPFRKIEFNEIFNISGVYNLYFDEEKTLVHESNTKISQYWRKLIASTNGREWDWRKAKETKPDLEKIKNMYHEL</sequence>
<dbReference type="Proteomes" id="UP000199659">
    <property type="component" value="Unassembled WGS sequence"/>
</dbReference>
<dbReference type="STRING" id="37658.SAMN05661086_00946"/>
<protein>
    <recommendedName>
        <fullName evidence="3">HIT domain-containing protein</fullName>
    </recommendedName>
</protein>
<dbReference type="Gene3D" id="3.30.428.10">
    <property type="entry name" value="HIT-like"/>
    <property type="match status" value="1"/>
</dbReference>
<name>A0A1I6INI8_9FIRM</name>
<dbReference type="EMBL" id="FOYZ01000003">
    <property type="protein sequence ID" value="SFR68293.1"/>
    <property type="molecule type" value="Genomic_DNA"/>
</dbReference>
<dbReference type="AlphaFoldDB" id="A0A1I6INI8"/>
<proteinExistence type="predicted"/>